<protein>
    <submittedName>
        <fullName evidence="9">Paraquat-inducible protein B</fullName>
    </submittedName>
</protein>
<evidence type="ECO:0000256" key="4">
    <source>
        <dbReference type="ARBA" id="ARBA00022692"/>
    </source>
</evidence>
<accession>A0A238HGU4</accession>
<comment type="subcellular location">
    <subcellularLocation>
        <location evidence="1">Cell inner membrane</location>
    </subcellularLocation>
</comment>
<dbReference type="RefSeq" id="WP_095062623.1">
    <property type="nucleotide sequence ID" value="NZ_CP123447.1"/>
</dbReference>
<sequence length="552" mass="60290">MNPNNENLQTAKVRHSKTLMSTVWLIPVAAAIVGSYLFVQNVRSQGPEITLYMDNADGIAVETTSIRVLNVEVGRVSKIRLREDQKGVEITAKLNRESADLMRKDTQFWVVKPRIDQNGITGLGTLLSGSYIAFTPGTSTEEADKFTVADLPPVTAIGQTGLRLKLSGKTGKMVNVGSPVLYEDQVVGTVEKAKFDPTTRMVEYSIFIQSPNENLVNSGSRFWLDSGINVKMDGGGVKIDSAPLSALLSGAITFDTPVANEKTPVQAAKSGQSFEIYNNRAEIENKPNERTLYYVVFFNSSVRGLDTGSPVEYKGLRIGSVVNVPYFQDEDSHKLFQNGWIPVRVRIDPERIEQGSRAETKEYWQNTLQAALNKGLVATLASNNLVLGSKMVELTDAASDGTTLKPLAQYGGDVVIATRGGGFDDLQAQVSKLLHKFNALPLDKTVGELNGSLKELQTTLKSAQTMLASANKLASQSSTQNLPAELNKTLSELRQTLQWVSPQSPVYQDVQSTLNSLDRTLKNVQPVINTLKEKPNALIFNKGDQDPVPKGK</sequence>
<reference evidence="10 11" key="2">
    <citation type="submission" date="2017-06" db="EMBL/GenBank/DDBJ databases">
        <authorList>
            <person name="Kim H.J."/>
            <person name="Triplett B.A."/>
        </authorList>
    </citation>
    <scope>NUCLEOTIDE SEQUENCE [LARGE SCALE GENOMIC DNA]</scope>
    <source>
        <strain evidence="10">Kingella_eburonensis</strain>
    </source>
</reference>
<dbReference type="EMBL" id="FXUV01000021">
    <property type="protein sequence ID" value="SMQ12406.1"/>
    <property type="molecule type" value="Genomic_DNA"/>
</dbReference>
<evidence type="ECO:0000259" key="8">
    <source>
        <dbReference type="Pfam" id="PF02470"/>
    </source>
</evidence>
<evidence type="ECO:0000256" key="5">
    <source>
        <dbReference type="ARBA" id="ARBA00022989"/>
    </source>
</evidence>
<evidence type="ECO:0000313" key="9">
    <source>
        <dbReference type="EMBL" id="SMQ12406.1"/>
    </source>
</evidence>
<reference evidence="9" key="1">
    <citation type="submission" date="2017-05" db="EMBL/GenBank/DDBJ databases">
        <authorList>
            <person name="Song R."/>
            <person name="Chenine A.L."/>
            <person name="Ruprecht R.M."/>
        </authorList>
    </citation>
    <scope>NUCLEOTIDE SEQUENCE</scope>
    <source>
        <strain evidence="9">Kingella_eburonensis</strain>
    </source>
</reference>
<dbReference type="Proteomes" id="UP000215450">
    <property type="component" value="Unassembled WGS sequence"/>
</dbReference>
<organism evidence="9">
    <name type="scientific">Kingella negevensis</name>
    <dbReference type="NCBI Taxonomy" id="1522312"/>
    <lineage>
        <taxon>Bacteria</taxon>
        <taxon>Pseudomonadati</taxon>
        <taxon>Pseudomonadota</taxon>
        <taxon>Betaproteobacteria</taxon>
        <taxon>Neisseriales</taxon>
        <taxon>Neisseriaceae</taxon>
        <taxon>Kingella</taxon>
    </lineage>
</organism>
<keyword evidence="4 7" id="KW-0812">Transmembrane</keyword>
<keyword evidence="11" id="KW-1185">Reference proteome</keyword>
<evidence type="ECO:0000256" key="7">
    <source>
        <dbReference type="SAM" id="Phobius"/>
    </source>
</evidence>
<evidence type="ECO:0000313" key="11">
    <source>
        <dbReference type="Proteomes" id="UP000215450"/>
    </source>
</evidence>
<keyword evidence="5 7" id="KW-1133">Transmembrane helix</keyword>
<feature type="domain" description="Mce/MlaD" evidence="8">
    <location>
        <begin position="46"/>
        <end position="137"/>
    </location>
</feature>
<feature type="transmembrane region" description="Helical" evidence="7">
    <location>
        <begin position="21"/>
        <end position="39"/>
    </location>
</feature>
<dbReference type="NCBIfam" id="NF008070">
    <property type="entry name" value="PRK10807.1"/>
    <property type="match status" value="1"/>
</dbReference>
<dbReference type="InterPro" id="IPR051800">
    <property type="entry name" value="PqiA-PqiB_transport"/>
</dbReference>
<dbReference type="PANTHER" id="PTHR30462:SF2">
    <property type="entry name" value="INTERMEMBRANE TRANSPORT PROTEIN PQIB"/>
    <property type="match status" value="1"/>
</dbReference>
<dbReference type="Pfam" id="PF02470">
    <property type="entry name" value="MlaD"/>
    <property type="match status" value="2"/>
</dbReference>
<keyword evidence="3" id="KW-0997">Cell inner membrane</keyword>
<dbReference type="EMBL" id="FXUV02000014">
    <property type="protein sequence ID" value="SNB61818.1"/>
    <property type="molecule type" value="Genomic_DNA"/>
</dbReference>
<dbReference type="OrthoDB" id="9806984at2"/>
<feature type="domain" description="Mce/MlaD" evidence="8">
    <location>
        <begin position="292"/>
        <end position="395"/>
    </location>
</feature>
<dbReference type="InterPro" id="IPR003399">
    <property type="entry name" value="Mce/MlaD"/>
</dbReference>
<evidence type="ECO:0000256" key="2">
    <source>
        <dbReference type="ARBA" id="ARBA00022475"/>
    </source>
</evidence>
<dbReference type="AlphaFoldDB" id="A0A238HGU4"/>
<evidence type="ECO:0000256" key="1">
    <source>
        <dbReference type="ARBA" id="ARBA00004533"/>
    </source>
</evidence>
<dbReference type="PANTHER" id="PTHR30462">
    <property type="entry name" value="INTERMEMBRANE TRANSPORT PROTEIN PQIB-RELATED"/>
    <property type="match status" value="1"/>
</dbReference>
<evidence type="ECO:0000256" key="6">
    <source>
        <dbReference type="ARBA" id="ARBA00023136"/>
    </source>
</evidence>
<evidence type="ECO:0000256" key="3">
    <source>
        <dbReference type="ARBA" id="ARBA00022519"/>
    </source>
</evidence>
<dbReference type="GO" id="GO:0005886">
    <property type="term" value="C:plasma membrane"/>
    <property type="evidence" value="ECO:0007669"/>
    <property type="project" value="UniProtKB-SubCell"/>
</dbReference>
<keyword evidence="2" id="KW-1003">Cell membrane</keyword>
<evidence type="ECO:0000313" key="10">
    <source>
        <dbReference type="EMBL" id="SNB61818.1"/>
    </source>
</evidence>
<proteinExistence type="predicted"/>
<keyword evidence="6 7" id="KW-0472">Membrane</keyword>
<gene>
    <name evidence="9" type="primary">pqiB</name>
    <name evidence="10" type="ORF">KEBURONENSIS_00892</name>
    <name evidence="9" type="ORF">KEBURONENSIS_01305</name>
</gene>
<dbReference type="STRING" id="1522312.GCA_900177895_01212"/>
<name>A0A238HGU4_9NEIS</name>